<dbReference type="EMBL" id="JACOPH010000004">
    <property type="protein sequence ID" value="MBC5713956.1"/>
    <property type="molecule type" value="Genomic_DNA"/>
</dbReference>
<keyword evidence="2" id="KW-1185">Reference proteome</keyword>
<organism evidence="1 2">
    <name type="scientific">Roseburia zhanii</name>
    <dbReference type="NCBI Taxonomy" id="2763064"/>
    <lineage>
        <taxon>Bacteria</taxon>
        <taxon>Bacillati</taxon>
        <taxon>Bacillota</taxon>
        <taxon>Clostridia</taxon>
        <taxon>Lachnospirales</taxon>
        <taxon>Lachnospiraceae</taxon>
        <taxon>Roseburia</taxon>
    </lineage>
</organism>
<comment type="caution">
    <text evidence="1">The sequence shown here is derived from an EMBL/GenBank/DDBJ whole genome shotgun (WGS) entry which is preliminary data.</text>
</comment>
<dbReference type="AlphaFoldDB" id="A0A923LQA2"/>
<accession>A0A923LQA2</accession>
<evidence type="ECO:0000313" key="1">
    <source>
        <dbReference type="EMBL" id="MBC5713956.1"/>
    </source>
</evidence>
<dbReference type="Proteomes" id="UP000606720">
    <property type="component" value="Unassembled WGS sequence"/>
</dbReference>
<protein>
    <submittedName>
        <fullName evidence="1">Uncharacterized protein</fullName>
    </submittedName>
</protein>
<gene>
    <name evidence="1" type="ORF">H8S17_06975</name>
</gene>
<evidence type="ECO:0000313" key="2">
    <source>
        <dbReference type="Proteomes" id="UP000606720"/>
    </source>
</evidence>
<proteinExistence type="predicted"/>
<name>A0A923LQA2_9FIRM</name>
<reference evidence="1" key="1">
    <citation type="submission" date="2020-08" db="EMBL/GenBank/DDBJ databases">
        <title>Genome public.</title>
        <authorList>
            <person name="Liu C."/>
            <person name="Sun Q."/>
        </authorList>
    </citation>
    <scope>NUCLEOTIDE SEQUENCE</scope>
    <source>
        <strain evidence="1">BX1005</strain>
    </source>
</reference>
<sequence length="138" mass="14561">MTNLQNSIKAGDTVSVGGTTKTVTAETPKTLDEIEKDTLLDTVGAKVSIGSKEYTIQTSTDLDKNQITKDDFIARIKDGDKVGIGAAAGAKNYYTVLVKASDDDSITLDEAYSKMAEELKTASFIGTDTAATVKNNGT</sequence>